<dbReference type="EMBL" id="PJEX01000028">
    <property type="protein sequence ID" value="TKW58210.1"/>
    <property type="molecule type" value="Genomic_DNA"/>
</dbReference>
<comment type="caution">
    <text evidence="2">The sequence shown here is derived from an EMBL/GenBank/DDBJ whole genome shotgun (WGS) entry which is preliminary data.</text>
</comment>
<evidence type="ECO:0000313" key="2">
    <source>
        <dbReference type="EMBL" id="TKW58210.1"/>
    </source>
</evidence>
<feature type="region of interest" description="Disordered" evidence="1">
    <location>
        <begin position="36"/>
        <end position="83"/>
    </location>
</feature>
<name>A0A4U6XQT9_9PEZI</name>
<evidence type="ECO:0000256" key="1">
    <source>
        <dbReference type="SAM" id="MobiDB-lite"/>
    </source>
</evidence>
<keyword evidence="3" id="KW-1185">Reference proteome</keyword>
<gene>
    <name evidence="2" type="ORF">CTA1_7616</name>
</gene>
<sequence length="132" mass="14263">MPNDTAVALRSKFTSNQPPITIITTINTITALAATTTTTTSRKMPSKYSKEKTVVHQAPAPINRDYSPSSYGSSTPRSVSRGDEARLRVYGASGHQATIRHTAKGVTVINRNQTSHEMDAPSPPYVGGYSKR</sequence>
<feature type="region of interest" description="Disordered" evidence="1">
    <location>
        <begin position="111"/>
        <end position="132"/>
    </location>
</feature>
<feature type="compositionally biased region" description="Low complexity" evidence="1">
    <location>
        <begin position="66"/>
        <end position="79"/>
    </location>
</feature>
<evidence type="ECO:0000313" key="3">
    <source>
        <dbReference type="Proteomes" id="UP000310108"/>
    </source>
</evidence>
<proteinExistence type="predicted"/>
<protein>
    <submittedName>
        <fullName evidence="2">Uncharacterized protein</fullName>
    </submittedName>
</protein>
<dbReference type="AlphaFoldDB" id="A0A4U6XQT9"/>
<dbReference type="Proteomes" id="UP000310108">
    <property type="component" value="Unassembled WGS sequence"/>
</dbReference>
<accession>A0A4U6XQT9</accession>
<organism evidence="2 3">
    <name type="scientific">Colletotrichum tanaceti</name>
    <dbReference type="NCBI Taxonomy" id="1306861"/>
    <lineage>
        <taxon>Eukaryota</taxon>
        <taxon>Fungi</taxon>
        <taxon>Dikarya</taxon>
        <taxon>Ascomycota</taxon>
        <taxon>Pezizomycotina</taxon>
        <taxon>Sordariomycetes</taxon>
        <taxon>Hypocreomycetidae</taxon>
        <taxon>Glomerellales</taxon>
        <taxon>Glomerellaceae</taxon>
        <taxon>Colletotrichum</taxon>
        <taxon>Colletotrichum destructivum species complex</taxon>
    </lineage>
</organism>
<reference evidence="2 3" key="1">
    <citation type="journal article" date="2019" name="PLoS ONE">
        <title>Comparative genome analysis indicates high evolutionary potential of pathogenicity genes in Colletotrichum tanaceti.</title>
        <authorList>
            <person name="Lelwala R.V."/>
            <person name="Korhonen P.K."/>
            <person name="Young N.D."/>
            <person name="Scott J.B."/>
            <person name="Ades P.A."/>
            <person name="Gasser R.B."/>
            <person name="Taylor P.W.J."/>
        </authorList>
    </citation>
    <scope>NUCLEOTIDE SEQUENCE [LARGE SCALE GENOMIC DNA]</scope>
    <source>
        <strain evidence="2">BRIP57314</strain>
    </source>
</reference>